<evidence type="ECO:0000256" key="1">
    <source>
        <dbReference type="ARBA" id="ARBA00022729"/>
    </source>
</evidence>
<name>A0A7W8E5H6_9BACT</name>
<feature type="region of interest" description="Disordered" evidence="2">
    <location>
        <begin position="15"/>
        <end position="59"/>
    </location>
</feature>
<dbReference type="Pfam" id="PF07593">
    <property type="entry name" value="UnbV_ASPIC"/>
    <property type="match status" value="1"/>
</dbReference>
<dbReference type="PANTHER" id="PTHR16026">
    <property type="entry name" value="CARTILAGE ACIDIC PROTEIN 1"/>
    <property type="match status" value="1"/>
</dbReference>
<dbReference type="Pfam" id="PF13517">
    <property type="entry name" value="FG-GAP_3"/>
    <property type="match status" value="3"/>
</dbReference>
<dbReference type="AlphaFoldDB" id="A0A7W8E5H6"/>
<evidence type="ECO:0000259" key="3">
    <source>
        <dbReference type="Pfam" id="PF07593"/>
    </source>
</evidence>
<dbReference type="InterPro" id="IPR027039">
    <property type="entry name" value="Crtac1"/>
</dbReference>
<evidence type="ECO:0000313" key="4">
    <source>
        <dbReference type="EMBL" id="MBB5058205.1"/>
    </source>
</evidence>
<evidence type="ECO:0000313" key="5">
    <source>
        <dbReference type="Proteomes" id="UP000540989"/>
    </source>
</evidence>
<dbReference type="PANTHER" id="PTHR16026:SF0">
    <property type="entry name" value="CARTILAGE ACIDIC PROTEIN 1"/>
    <property type="match status" value="1"/>
</dbReference>
<organism evidence="4 5">
    <name type="scientific">Granulicella aggregans</name>
    <dbReference type="NCBI Taxonomy" id="474949"/>
    <lineage>
        <taxon>Bacteria</taxon>
        <taxon>Pseudomonadati</taxon>
        <taxon>Acidobacteriota</taxon>
        <taxon>Terriglobia</taxon>
        <taxon>Terriglobales</taxon>
        <taxon>Acidobacteriaceae</taxon>
        <taxon>Granulicella</taxon>
    </lineage>
</organism>
<keyword evidence="1" id="KW-0732">Signal</keyword>
<dbReference type="InterPro" id="IPR011519">
    <property type="entry name" value="UnbV_ASPIC"/>
</dbReference>
<dbReference type="InterPro" id="IPR013517">
    <property type="entry name" value="FG-GAP"/>
</dbReference>
<proteinExistence type="predicted"/>
<evidence type="ECO:0000256" key="2">
    <source>
        <dbReference type="SAM" id="MobiDB-lite"/>
    </source>
</evidence>
<keyword evidence="5" id="KW-1185">Reference proteome</keyword>
<protein>
    <recommendedName>
        <fullName evidence="3">ASPIC/UnbV domain-containing protein</fullName>
    </recommendedName>
</protein>
<dbReference type="Proteomes" id="UP000540989">
    <property type="component" value="Unassembled WGS sequence"/>
</dbReference>
<sequence length="630" mass="67712">MYLYLGKMKAVPPMTPNRNKTVILSEGAKRRSRRTPSDSPAPIPPEPFSHEPGCPTHGSHLAMGGRIATAITLATTLLSAQSKPTPTITFTNTAPESHLAFTLHSSTSPHRYSIETMTGGVAAFDYDNDGLLDLFFTNGAEIPSLEKSNPAFLNRLFHNNGNGTFTDVTEKAGVGGIGYSMGVAAADFDNDGFTDLYITGVNHNQLLRNNGNGTFTDITAKAGVTGIIPGIGKAWSVTAGWIDYNHDGLLDLFVVNYLNYDLKTAASCSTHKIVTYCSPDDFAGLPNILYRNNGDGTFTDVSKESKIGSYIGKGMGVAFADYDNDGFTDIFVSNDTFPNLLLHNNGDGTFTDQATSAGVAYNQMGKTVAGMGADFRDLDNDGRPDIFHTAMFGDAFPLYRNLGDGQFEDVTSPSGISLSTVKLTGWGTGAFDFDNDGLKDIFTANAAILDNAEIAEHQPYPLPNAIFRNAGRMTFKDVSPTAGPSFKLSAPHRGAAFGDFNNDGRIDIAVTVLNGPAELLMNRTGDDSKNTHNHWIILKLVGVRNSKGGDNHDGLGTQIKITTSKGSQYNEATTATSYNSSSDKRVHFGLGDSTVIDTIELRWPTGIHQTLHNIKPDQILTITEHPDPKP</sequence>
<comment type="caution">
    <text evidence="4">The sequence shown here is derived from an EMBL/GenBank/DDBJ whole genome shotgun (WGS) entry which is preliminary data.</text>
</comment>
<dbReference type="Gene3D" id="2.130.10.130">
    <property type="entry name" value="Integrin alpha, N-terminal"/>
    <property type="match status" value="2"/>
</dbReference>
<dbReference type="InterPro" id="IPR028994">
    <property type="entry name" value="Integrin_alpha_N"/>
</dbReference>
<feature type="domain" description="ASPIC/UnbV" evidence="3">
    <location>
        <begin position="554"/>
        <end position="621"/>
    </location>
</feature>
<dbReference type="SUPFAM" id="SSF69318">
    <property type="entry name" value="Integrin alpha N-terminal domain"/>
    <property type="match status" value="1"/>
</dbReference>
<dbReference type="RefSeq" id="WP_246409105.1">
    <property type="nucleotide sequence ID" value="NZ_JACHIP010000004.1"/>
</dbReference>
<reference evidence="4 5" key="1">
    <citation type="submission" date="2020-08" db="EMBL/GenBank/DDBJ databases">
        <title>Genomic Encyclopedia of Type Strains, Phase IV (KMG-V): Genome sequencing to study the core and pangenomes of soil and plant-associated prokaryotes.</title>
        <authorList>
            <person name="Whitman W."/>
        </authorList>
    </citation>
    <scope>NUCLEOTIDE SEQUENCE [LARGE SCALE GENOMIC DNA]</scope>
    <source>
        <strain evidence="4 5">M8UP14</strain>
    </source>
</reference>
<gene>
    <name evidence="4" type="ORF">HDF16_002919</name>
</gene>
<dbReference type="EMBL" id="JACHIP010000004">
    <property type="protein sequence ID" value="MBB5058205.1"/>
    <property type="molecule type" value="Genomic_DNA"/>
</dbReference>
<accession>A0A7W8E5H6</accession>